<dbReference type="EMBL" id="BEGY01000081">
    <property type="protein sequence ID" value="GAX82477.1"/>
    <property type="molecule type" value="Genomic_DNA"/>
</dbReference>
<dbReference type="STRING" id="1157962.A0A250XHC8"/>
<dbReference type="SUPFAM" id="SSF52047">
    <property type="entry name" value="RNI-like"/>
    <property type="match status" value="1"/>
</dbReference>
<dbReference type="PANTHER" id="PTHR46433">
    <property type="entry name" value="ANK_REP_REGION DOMAIN-CONTAINING PROTEIN-RELATED"/>
    <property type="match status" value="1"/>
</dbReference>
<evidence type="ECO:0000313" key="3">
    <source>
        <dbReference type="EMBL" id="GAX82477.1"/>
    </source>
</evidence>
<evidence type="ECO:0000256" key="1">
    <source>
        <dbReference type="ARBA" id="ARBA00004430"/>
    </source>
</evidence>
<dbReference type="OrthoDB" id="550575at2759"/>
<organism evidence="3 4">
    <name type="scientific">Chlamydomonas eustigma</name>
    <dbReference type="NCBI Taxonomy" id="1157962"/>
    <lineage>
        <taxon>Eukaryota</taxon>
        <taxon>Viridiplantae</taxon>
        <taxon>Chlorophyta</taxon>
        <taxon>core chlorophytes</taxon>
        <taxon>Chlorophyceae</taxon>
        <taxon>CS clade</taxon>
        <taxon>Chlamydomonadales</taxon>
        <taxon>Chlamydomonadaceae</taxon>
        <taxon>Chlamydomonas</taxon>
    </lineage>
</organism>
<dbReference type="AlphaFoldDB" id="A0A250XHC8"/>
<dbReference type="Gene3D" id="3.80.10.10">
    <property type="entry name" value="Ribonuclease Inhibitor"/>
    <property type="match status" value="1"/>
</dbReference>
<accession>A0A250XHC8</accession>
<protein>
    <submittedName>
        <fullName evidence="3">Uncharacterized protein</fullName>
    </submittedName>
</protein>
<dbReference type="Proteomes" id="UP000232323">
    <property type="component" value="Unassembled WGS sequence"/>
</dbReference>
<dbReference type="InterPro" id="IPR032675">
    <property type="entry name" value="LRR_dom_sf"/>
</dbReference>
<feature type="region of interest" description="Disordered" evidence="2">
    <location>
        <begin position="1"/>
        <end position="41"/>
    </location>
</feature>
<evidence type="ECO:0000313" key="4">
    <source>
        <dbReference type="Proteomes" id="UP000232323"/>
    </source>
</evidence>
<feature type="compositionally biased region" description="Basic residues" evidence="2">
    <location>
        <begin position="1"/>
        <end position="11"/>
    </location>
</feature>
<dbReference type="InterPro" id="IPR001611">
    <property type="entry name" value="Leu-rich_rpt"/>
</dbReference>
<evidence type="ECO:0000256" key="2">
    <source>
        <dbReference type="SAM" id="MobiDB-lite"/>
    </source>
</evidence>
<dbReference type="GO" id="GO:0005930">
    <property type="term" value="C:axoneme"/>
    <property type="evidence" value="ECO:0007669"/>
    <property type="project" value="UniProtKB-SubCell"/>
</dbReference>
<sequence>MPPKKKGGKGKKKDDSAEPPHDGSWERTVENGTWEKPATDLPDANVWPTWGALRERVLMACKEIKIVNTASLRDAFCNEIVKLSPPELTTINLQGSSNLRNFVVSPMTTCPKLTELDLSDCKSLEYVMIQSPSLRTLHLKDCQNISKVLIHCPHLTKLELMDNPKLETIMIWSDELTSVDMSGCTGIYTLKLQCPALQDRKVPPLKVVEQHVKPVHPPISFLLKETYGDVAKEAAEAKERDWKSKKEDSVISKVYRPF</sequence>
<comment type="subcellular location">
    <subcellularLocation>
        <location evidence="1">Cytoplasm</location>
        <location evidence="1">Cytoskeleton</location>
        <location evidence="1">Cilium axoneme</location>
    </subcellularLocation>
</comment>
<keyword evidence="4" id="KW-1185">Reference proteome</keyword>
<feature type="compositionally biased region" description="Basic and acidic residues" evidence="2">
    <location>
        <begin position="12"/>
        <end position="29"/>
    </location>
</feature>
<gene>
    <name evidence="3" type="ORF">CEUSTIGMA_g9904.t1</name>
</gene>
<comment type="caution">
    <text evidence="3">The sequence shown here is derived from an EMBL/GenBank/DDBJ whole genome shotgun (WGS) entry which is preliminary data.</text>
</comment>
<proteinExistence type="predicted"/>
<name>A0A250XHC8_9CHLO</name>
<reference evidence="3 4" key="1">
    <citation type="submission" date="2017-08" db="EMBL/GenBank/DDBJ databases">
        <title>Acidophilic green algal genome provides insights into adaptation to an acidic environment.</title>
        <authorList>
            <person name="Hirooka S."/>
            <person name="Hirose Y."/>
            <person name="Kanesaki Y."/>
            <person name="Higuchi S."/>
            <person name="Fujiwara T."/>
            <person name="Onuma R."/>
            <person name="Era A."/>
            <person name="Ohbayashi R."/>
            <person name="Uzuka A."/>
            <person name="Nozaki H."/>
            <person name="Yoshikawa H."/>
            <person name="Miyagishima S.Y."/>
        </authorList>
    </citation>
    <scope>NUCLEOTIDE SEQUENCE [LARGE SCALE GENOMIC DNA]</scope>
    <source>
        <strain evidence="3 4">NIES-2499</strain>
    </source>
</reference>
<dbReference type="Pfam" id="PF13516">
    <property type="entry name" value="LRR_6"/>
    <property type="match status" value="2"/>
</dbReference>